<evidence type="ECO:0000313" key="3">
    <source>
        <dbReference type="Proteomes" id="UP001209654"/>
    </source>
</evidence>
<keyword evidence="3" id="KW-1185">Reference proteome</keyword>
<reference evidence="2 3" key="1">
    <citation type="journal article" date="2023" name="Int. J. Syst. Evol. Microbiol.">
        <title>Arthrobacter mangrovi sp. nov., an actinobacterium isolated from the rhizosphere of a mangrove.</title>
        <authorList>
            <person name="Hamada M."/>
            <person name="Saitou S."/>
            <person name="Enomoto N."/>
            <person name="Nanri K."/>
            <person name="Hidaka K."/>
            <person name="Miura T."/>
            <person name="Tamura T."/>
        </authorList>
    </citation>
    <scope>NUCLEOTIDE SEQUENCE [LARGE SCALE GENOMIC DNA]</scope>
    <source>
        <strain evidence="2 3">NBRC 112813</strain>
    </source>
</reference>
<feature type="domain" description="CarD-like/TRCF RNAP-interacting" evidence="1">
    <location>
        <begin position="2"/>
        <end position="112"/>
    </location>
</feature>
<dbReference type="InterPro" id="IPR042215">
    <property type="entry name" value="CarD-like_C"/>
</dbReference>
<dbReference type="Gene3D" id="1.20.58.1290">
    <property type="entry name" value="CarD-like, C-terminal domain"/>
    <property type="match status" value="1"/>
</dbReference>
<dbReference type="InterPro" id="IPR052531">
    <property type="entry name" value="CarD-like_regulator"/>
</dbReference>
<gene>
    <name evidence="2" type="ORF">AHIS1636_38250</name>
</gene>
<protein>
    <submittedName>
        <fullName evidence="2">CarD family transcriptional regulator</fullName>
    </submittedName>
</protein>
<dbReference type="PANTHER" id="PTHR38447:SF1">
    <property type="entry name" value="RNA POLYMERASE-BINDING TRANSCRIPTION FACTOR CARD"/>
    <property type="match status" value="1"/>
</dbReference>
<evidence type="ECO:0000259" key="1">
    <source>
        <dbReference type="SMART" id="SM01058"/>
    </source>
</evidence>
<dbReference type="Pfam" id="PF21095">
    <property type="entry name" value="CarD_C"/>
    <property type="match status" value="1"/>
</dbReference>
<dbReference type="EMBL" id="BRVS01000032">
    <property type="protein sequence ID" value="GLB69381.1"/>
    <property type="molecule type" value="Genomic_DNA"/>
</dbReference>
<dbReference type="InterPro" id="IPR003711">
    <property type="entry name" value="CarD-like/TRCF_RID"/>
</dbReference>
<dbReference type="InterPro" id="IPR036101">
    <property type="entry name" value="CarD-like/TRCF_RID_sf"/>
</dbReference>
<sequence length="166" mass="18486">MRFAEGQTIVHPHHGPATVRAIKTRPLRDIQCSYVLLEVHDTNLTVGVPVDSADVVGLRPVLDADGLEKLFEVLRGPSRPEDNQWSRRFKDNQERLRTGDIYIVAGLVRDLSRRLEAKGTMSHAEKEMLRYARKPLVTEIGLATGIADEEAERVLDGVMASHLAAV</sequence>
<dbReference type="RefSeq" id="WP_264797475.1">
    <property type="nucleotide sequence ID" value="NZ_BRVS01000032.1"/>
</dbReference>
<dbReference type="InterPro" id="IPR048792">
    <property type="entry name" value="CarD_C"/>
</dbReference>
<dbReference type="SMART" id="SM01058">
    <property type="entry name" value="CarD_TRCF"/>
    <property type="match status" value="1"/>
</dbReference>
<name>A0ABQ5MZG9_9MICC</name>
<organism evidence="2 3">
    <name type="scientific">Arthrobacter mangrovi</name>
    <dbReference type="NCBI Taxonomy" id="2966350"/>
    <lineage>
        <taxon>Bacteria</taxon>
        <taxon>Bacillati</taxon>
        <taxon>Actinomycetota</taxon>
        <taxon>Actinomycetes</taxon>
        <taxon>Micrococcales</taxon>
        <taxon>Micrococcaceae</taxon>
        <taxon>Arthrobacter</taxon>
    </lineage>
</organism>
<dbReference type="Gene3D" id="2.40.10.170">
    <property type="match status" value="1"/>
</dbReference>
<accession>A0ABQ5MZG9</accession>
<evidence type="ECO:0000313" key="2">
    <source>
        <dbReference type="EMBL" id="GLB69381.1"/>
    </source>
</evidence>
<dbReference type="PANTHER" id="PTHR38447">
    <property type="entry name" value="TRANSCRIPTION FACTOR YDEB-RELATED"/>
    <property type="match status" value="1"/>
</dbReference>
<proteinExistence type="predicted"/>
<dbReference type="Proteomes" id="UP001209654">
    <property type="component" value="Unassembled WGS sequence"/>
</dbReference>
<comment type="caution">
    <text evidence="2">The sequence shown here is derived from an EMBL/GenBank/DDBJ whole genome shotgun (WGS) entry which is preliminary data.</text>
</comment>
<dbReference type="Pfam" id="PF02559">
    <property type="entry name" value="CarD_TRCF_RID"/>
    <property type="match status" value="1"/>
</dbReference>
<dbReference type="SUPFAM" id="SSF141259">
    <property type="entry name" value="CarD-like"/>
    <property type="match status" value="1"/>
</dbReference>